<accession>A0AC35FJX2</accession>
<name>A0AC35FJX2_9BILA</name>
<sequence>MKDCAHQTNVFIATLSQPNTYNLRMGIRNSWKKDIPKTFTHKFFIGLTQNESLQKMNENEAQKYGDIVFTNLIDSYLNLTLKMSSVFQWQQKFCPKISFFLRADEDTVLDVSRFQHYLNIKFNMLKRSYGNTTIFGTLLKNSPVFRDPNGKWYVPYELYNDTNFPPYESGSSYLAAPWAIELMLREAKNQKYITVDDAFFTGIIAEKAKIPRISAHRHFAYRNPLATNSWDQQCDDNGIPLLFSIVDENGEIKISPNGHEIALKKLKELKCSLEK</sequence>
<organism evidence="1 2">
    <name type="scientific">Panagrolaimus sp. PS1159</name>
    <dbReference type="NCBI Taxonomy" id="55785"/>
    <lineage>
        <taxon>Eukaryota</taxon>
        <taxon>Metazoa</taxon>
        <taxon>Ecdysozoa</taxon>
        <taxon>Nematoda</taxon>
        <taxon>Chromadorea</taxon>
        <taxon>Rhabditida</taxon>
        <taxon>Tylenchina</taxon>
        <taxon>Panagrolaimomorpha</taxon>
        <taxon>Panagrolaimoidea</taxon>
        <taxon>Panagrolaimidae</taxon>
        <taxon>Panagrolaimus</taxon>
    </lineage>
</organism>
<proteinExistence type="predicted"/>
<evidence type="ECO:0000313" key="1">
    <source>
        <dbReference type="Proteomes" id="UP000887580"/>
    </source>
</evidence>
<protein>
    <submittedName>
        <fullName evidence="2">Hexosyltransferase</fullName>
    </submittedName>
</protein>
<dbReference type="Proteomes" id="UP000887580">
    <property type="component" value="Unplaced"/>
</dbReference>
<reference evidence="2" key="1">
    <citation type="submission" date="2022-11" db="UniProtKB">
        <authorList>
            <consortium name="WormBaseParasite"/>
        </authorList>
    </citation>
    <scope>IDENTIFICATION</scope>
</reference>
<dbReference type="WBParaSite" id="PS1159_v2.g18275.t1">
    <property type="protein sequence ID" value="PS1159_v2.g18275.t1"/>
    <property type="gene ID" value="PS1159_v2.g18275"/>
</dbReference>
<evidence type="ECO:0000313" key="2">
    <source>
        <dbReference type="WBParaSite" id="PS1159_v2.g18275.t1"/>
    </source>
</evidence>